<dbReference type="GO" id="GO:0003697">
    <property type="term" value="F:single-stranded DNA binding"/>
    <property type="evidence" value="ECO:0007669"/>
    <property type="project" value="InterPro"/>
</dbReference>
<proteinExistence type="inferred from homology"/>
<keyword evidence="11" id="KW-1185">Reference proteome</keyword>
<dbReference type="GO" id="GO:0006508">
    <property type="term" value="P:proteolysis"/>
    <property type="evidence" value="ECO:0007669"/>
    <property type="project" value="UniProtKB-KW"/>
</dbReference>
<protein>
    <recommendedName>
        <fullName evidence="8">Abasic site processing protein</fullName>
        <ecNumber evidence="8">3.4.-.-</ecNumber>
    </recommendedName>
</protein>
<keyword evidence="3" id="KW-0227">DNA damage</keyword>
<dbReference type="PANTHER" id="PTHR13604">
    <property type="entry name" value="DC12-RELATED"/>
    <property type="match status" value="1"/>
</dbReference>
<evidence type="ECO:0000256" key="2">
    <source>
        <dbReference type="ARBA" id="ARBA00022670"/>
    </source>
</evidence>
<keyword evidence="6" id="KW-0238">DNA-binding</keyword>
<dbReference type="AlphaFoldDB" id="A0A3G2E5R7"/>
<dbReference type="Pfam" id="PF02586">
    <property type="entry name" value="SRAP"/>
    <property type="match status" value="1"/>
</dbReference>
<dbReference type="SUPFAM" id="SSF143081">
    <property type="entry name" value="BB1717-like"/>
    <property type="match status" value="1"/>
</dbReference>
<comment type="similarity">
    <text evidence="1 8">Belongs to the SOS response-associated peptidase family.</text>
</comment>
<evidence type="ECO:0000256" key="5">
    <source>
        <dbReference type="ARBA" id="ARBA00023124"/>
    </source>
</evidence>
<dbReference type="GO" id="GO:0016829">
    <property type="term" value="F:lyase activity"/>
    <property type="evidence" value="ECO:0007669"/>
    <property type="project" value="UniProtKB-KW"/>
</dbReference>
<evidence type="ECO:0000313" key="10">
    <source>
        <dbReference type="EMBL" id="AYM75501.1"/>
    </source>
</evidence>
<gene>
    <name evidence="10" type="ORF">D9M09_06585</name>
</gene>
<evidence type="ECO:0000256" key="1">
    <source>
        <dbReference type="ARBA" id="ARBA00008136"/>
    </source>
</evidence>
<keyword evidence="5" id="KW-0190">Covalent protein-DNA linkage</keyword>
<feature type="region of interest" description="Disordered" evidence="9">
    <location>
        <begin position="201"/>
        <end position="227"/>
    </location>
</feature>
<dbReference type="EMBL" id="CP033019">
    <property type="protein sequence ID" value="AYM75501.1"/>
    <property type="molecule type" value="Genomic_DNA"/>
</dbReference>
<evidence type="ECO:0000313" key="11">
    <source>
        <dbReference type="Proteomes" id="UP000279594"/>
    </source>
</evidence>
<evidence type="ECO:0000256" key="8">
    <source>
        <dbReference type="RuleBase" id="RU364100"/>
    </source>
</evidence>
<evidence type="ECO:0000256" key="9">
    <source>
        <dbReference type="SAM" id="MobiDB-lite"/>
    </source>
</evidence>
<evidence type="ECO:0000256" key="7">
    <source>
        <dbReference type="ARBA" id="ARBA00023239"/>
    </source>
</evidence>
<dbReference type="InterPro" id="IPR036590">
    <property type="entry name" value="SRAP-like"/>
</dbReference>
<organism evidence="10 11">
    <name type="scientific">Janthinobacterium agaricidamnosum</name>
    <dbReference type="NCBI Taxonomy" id="55508"/>
    <lineage>
        <taxon>Bacteria</taxon>
        <taxon>Pseudomonadati</taxon>
        <taxon>Pseudomonadota</taxon>
        <taxon>Betaproteobacteria</taxon>
        <taxon>Burkholderiales</taxon>
        <taxon>Oxalobacteraceae</taxon>
        <taxon>Janthinobacterium</taxon>
    </lineage>
</organism>
<name>A0A3G2E5R7_9BURK</name>
<evidence type="ECO:0000256" key="3">
    <source>
        <dbReference type="ARBA" id="ARBA00022763"/>
    </source>
</evidence>
<sequence>MCADYTPSRKEQIEESFRIGYPLLDLPTEAWPGYMAPILRGSHEAPGDLEIAPAMFGMVPHWADHKLARQTYNARTETVGSKPSFRNAWKRKQFCIIPAANFFEPNYETGKPVRWRIERADGGPVAIAGIWEYRPADQLLSFSMLTINADGHPLMQRFHKPDDEKRMVMILDPDQYQGWLEGSLVTEQDVYRQYPTDLLVAQPDPMQPRSRAKAPTPAAPTEPGGLF</sequence>
<dbReference type="GO" id="GO:0008233">
    <property type="term" value="F:peptidase activity"/>
    <property type="evidence" value="ECO:0007669"/>
    <property type="project" value="UniProtKB-KW"/>
</dbReference>
<evidence type="ECO:0000256" key="6">
    <source>
        <dbReference type="ARBA" id="ARBA00023125"/>
    </source>
</evidence>
<dbReference type="GO" id="GO:0106300">
    <property type="term" value="P:protein-DNA covalent cross-linking repair"/>
    <property type="evidence" value="ECO:0007669"/>
    <property type="project" value="InterPro"/>
</dbReference>
<dbReference type="Gene3D" id="3.90.1680.10">
    <property type="entry name" value="SOS response associated peptidase-like"/>
    <property type="match status" value="1"/>
</dbReference>
<keyword evidence="4 8" id="KW-0378">Hydrolase</keyword>
<accession>A0A3G2E5R7</accession>
<feature type="compositionally biased region" description="Low complexity" evidence="9">
    <location>
        <begin position="213"/>
        <end position="227"/>
    </location>
</feature>
<dbReference type="EC" id="3.4.-.-" evidence="8"/>
<keyword evidence="2 8" id="KW-0645">Protease</keyword>
<dbReference type="InterPro" id="IPR003738">
    <property type="entry name" value="SRAP"/>
</dbReference>
<keyword evidence="7" id="KW-0456">Lyase</keyword>
<reference evidence="10 11" key="1">
    <citation type="submission" date="2018-10" db="EMBL/GenBank/DDBJ databases">
        <title>Effects of UV and annual dynamics of microbial communities in freshwater RAS systems.</title>
        <authorList>
            <person name="Bekkelund A.K."/>
            <person name="Hansen B.R."/>
            <person name="Stokken H."/>
            <person name="Eriksen B.F."/>
            <person name="Kashulin N.A."/>
        </authorList>
    </citation>
    <scope>NUCLEOTIDE SEQUENCE [LARGE SCALE GENOMIC DNA]</scope>
    <source>
        <strain evidence="10 11">BHSEK</strain>
    </source>
</reference>
<dbReference type="PANTHER" id="PTHR13604:SF0">
    <property type="entry name" value="ABASIC SITE PROCESSING PROTEIN HMCES"/>
    <property type="match status" value="1"/>
</dbReference>
<evidence type="ECO:0000256" key="4">
    <source>
        <dbReference type="ARBA" id="ARBA00022801"/>
    </source>
</evidence>
<dbReference type="Proteomes" id="UP000279594">
    <property type="component" value="Chromosome"/>
</dbReference>